<keyword evidence="1" id="KW-0732">Signal</keyword>
<protein>
    <submittedName>
        <fullName evidence="2">Uncharacterized protein</fullName>
    </submittedName>
</protein>
<reference evidence="2 3" key="1">
    <citation type="journal article" date="2021" name="Sci. Rep.">
        <title>The genome of the diatom Chaetoceros tenuissimus carries an ancient integrated fragment of an extant virus.</title>
        <authorList>
            <person name="Hongo Y."/>
            <person name="Kimura K."/>
            <person name="Takaki Y."/>
            <person name="Yoshida Y."/>
            <person name="Baba S."/>
            <person name="Kobayashi G."/>
            <person name="Nagasaki K."/>
            <person name="Hano T."/>
            <person name="Tomaru Y."/>
        </authorList>
    </citation>
    <scope>NUCLEOTIDE SEQUENCE [LARGE SCALE GENOMIC DNA]</scope>
    <source>
        <strain evidence="2 3">NIES-3715</strain>
    </source>
</reference>
<organism evidence="2 3">
    <name type="scientific">Chaetoceros tenuissimus</name>
    <dbReference type="NCBI Taxonomy" id="426638"/>
    <lineage>
        <taxon>Eukaryota</taxon>
        <taxon>Sar</taxon>
        <taxon>Stramenopiles</taxon>
        <taxon>Ochrophyta</taxon>
        <taxon>Bacillariophyta</taxon>
        <taxon>Coscinodiscophyceae</taxon>
        <taxon>Chaetocerotophycidae</taxon>
        <taxon>Chaetocerotales</taxon>
        <taxon>Chaetocerotaceae</taxon>
        <taxon>Chaetoceros</taxon>
    </lineage>
</organism>
<feature type="signal peptide" evidence="1">
    <location>
        <begin position="1"/>
        <end position="24"/>
    </location>
</feature>
<proteinExistence type="predicted"/>
<gene>
    <name evidence="2" type="ORF">CTEN210_01473</name>
</gene>
<keyword evidence="3" id="KW-1185">Reference proteome</keyword>
<sequence>MIQRKSLYLFLFGLAAIAIHQNKGHNSKPHLSALDEKTLESVGEIIESIQSLDGQWPKYDYNQVFGQDGNMRRRLLEDNWSKEENEMREEIETFFKSKMKNHKLMEGKTTGVQSIDTSSNPKRIPKKRKLQNEDFPDATPNCTVPDITGTEFTLPCPSETIHQKCDKYNNGVFSECLNLCRPSFCCTHDAANNPQAPTCKDEPNCRNYIPCYIVWWKLEDTVGPHDRALLPLSFLEKFPKTNFPNFFDWNNQDYRRDIDDINQEEFWDQVKARFLNYAYDDDIEEADFENPENWQRVLDGQKLVKHAD</sequence>
<evidence type="ECO:0000313" key="3">
    <source>
        <dbReference type="Proteomes" id="UP001054902"/>
    </source>
</evidence>
<dbReference type="AlphaFoldDB" id="A0AAD3CHN1"/>
<comment type="caution">
    <text evidence="2">The sequence shown here is derived from an EMBL/GenBank/DDBJ whole genome shotgun (WGS) entry which is preliminary data.</text>
</comment>
<evidence type="ECO:0000256" key="1">
    <source>
        <dbReference type="SAM" id="SignalP"/>
    </source>
</evidence>
<feature type="chain" id="PRO_5041937418" evidence="1">
    <location>
        <begin position="25"/>
        <end position="308"/>
    </location>
</feature>
<dbReference type="Proteomes" id="UP001054902">
    <property type="component" value="Unassembled WGS sequence"/>
</dbReference>
<name>A0AAD3CHN1_9STRA</name>
<dbReference type="EMBL" id="BLLK01000020">
    <property type="protein sequence ID" value="GFH44999.1"/>
    <property type="molecule type" value="Genomic_DNA"/>
</dbReference>
<evidence type="ECO:0000313" key="2">
    <source>
        <dbReference type="EMBL" id="GFH44999.1"/>
    </source>
</evidence>
<accession>A0AAD3CHN1</accession>